<evidence type="ECO:0000256" key="6">
    <source>
        <dbReference type="SAM" id="Phobius"/>
    </source>
</evidence>
<reference evidence="7 8" key="1">
    <citation type="submission" date="2016-08" db="EMBL/GenBank/DDBJ databases">
        <authorList>
            <person name="Seilhamer J.J."/>
        </authorList>
    </citation>
    <scope>NUCLEOTIDE SEQUENCE [LARGE SCALE GENOMIC DNA]</scope>
    <source>
        <strain evidence="7 8">P1-7</strain>
    </source>
</reference>
<evidence type="ECO:0000256" key="5">
    <source>
        <dbReference type="ARBA" id="ARBA00023136"/>
    </source>
</evidence>
<dbReference type="PROSITE" id="PS51257">
    <property type="entry name" value="PROKAR_LIPOPROTEIN"/>
    <property type="match status" value="1"/>
</dbReference>
<feature type="transmembrane region" description="Helical" evidence="6">
    <location>
        <begin position="333"/>
        <end position="354"/>
    </location>
</feature>
<feature type="transmembrane region" description="Helical" evidence="6">
    <location>
        <begin position="114"/>
        <end position="132"/>
    </location>
</feature>
<name>A0A1C3UFR7_9HYPH</name>
<feature type="transmembrane region" description="Helical" evidence="6">
    <location>
        <begin position="180"/>
        <end position="199"/>
    </location>
</feature>
<dbReference type="EMBL" id="FMAF01000002">
    <property type="protein sequence ID" value="SCB14343.1"/>
    <property type="molecule type" value="Genomic_DNA"/>
</dbReference>
<evidence type="ECO:0000256" key="3">
    <source>
        <dbReference type="ARBA" id="ARBA00022692"/>
    </source>
</evidence>
<dbReference type="Pfam" id="PF13440">
    <property type="entry name" value="Polysacc_synt_3"/>
    <property type="match status" value="1"/>
</dbReference>
<feature type="transmembrane region" description="Helical" evidence="6">
    <location>
        <begin position="152"/>
        <end position="174"/>
    </location>
</feature>
<evidence type="ECO:0000313" key="8">
    <source>
        <dbReference type="Proteomes" id="UP000199205"/>
    </source>
</evidence>
<dbReference type="PANTHER" id="PTHR30250">
    <property type="entry name" value="PST FAMILY PREDICTED COLANIC ACID TRANSPORTER"/>
    <property type="match status" value="1"/>
</dbReference>
<keyword evidence="2" id="KW-1003">Cell membrane</keyword>
<feature type="transmembrane region" description="Helical" evidence="6">
    <location>
        <begin position="445"/>
        <end position="466"/>
    </location>
</feature>
<dbReference type="AlphaFoldDB" id="A0A1C3UFR7"/>
<keyword evidence="5 6" id="KW-0472">Membrane</keyword>
<feature type="transmembrane region" description="Helical" evidence="6">
    <location>
        <begin position="41"/>
        <end position="65"/>
    </location>
</feature>
<feature type="transmembrane region" description="Helical" evidence="6">
    <location>
        <begin position="363"/>
        <end position="384"/>
    </location>
</feature>
<proteinExistence type="predicted"/>
<keyword evidence="4 6" id="KW-1133">Transmembrane helix</keyword>
<feature type="transmembrane region" description="Helical" evidence="6">
    <location>
        <begin position="390"/>
        <end position="406"/>
    </location>
</feature>
<feature type="transmembrane region" description="Helical" evidence="6">
    <location>
        <begin position="249"/>
        <end position="275"/>
    </location>
</feature>
<dbReference type="InterPro" id="IPR050833">
    <property type="entry name" value="Poly_Biosynth_Transport"/>
</dbReference>
<sequence length="504" mass="52982">MTKSIMANSVLNAAAGLTLLATGFACSIIAARLLGPEANGIIAFSLWLTTTGALIAELGAGVTLLRILPQLKGRGYSAEERLGFAAYLLQPTILATLILLAGYVAYYWDTGRLHWAGNATAVIAITGVFFVLQSFGAYSKNYLIGEQQLGTFLRITVTSSALQLAAVLAGAIFFGVSGALAGYAIGQLPMFIATLRIAIARKNNCGVGLASLISSSLVLSIELINSSIFLNRIELLFLQHYWGIEAVGFYAVGLSLANLALQLPVQLSGSLLPYYSEQMHARASDKLPVHVFAGVARSIAYITLPMSFGLAAIAPELVVTIFGTPFAPSGSMVALLSLTAVPYVVMQICTQYLYSLDRARERTIIGGIASVVMVVGCLIAVPFYGGEGAALVRLLVFTVMCLLMVRRMEFEGSTRGMLVNLAKVTAAAILCAAAAYGFVQALSGVAGLAGAVIAGALTYGIALRLLKAVPTEDVDVLQKIAARLPARINPIAVQALALLAPRRI</sequence>
<feature type="transmembrane region" description="Helical" evidence="6">
    <location>
        <begin position="206"/>
        <end position="229"/>
    </location>
</feature>
<comment type="subcellular location">
    <subcellularLocation>
        <location evidence="1">Cell membrane</location>
        <topology evidence="1">Multi-pass membrane protein</topology>
    </subcellularLocation>
</comment>
<gene>
    <name evidence="7" type="ORF">GA0061101_102315</name>
</gene>
<evidence type="ECO:0000256" key="1">
    <source>
        <dbReference type="ARBA" id="ARBA00004651"/>
    </source>
</evidence>
<feature type="transmembrane region" description="Helical" evidence="6">
    <location>
        <begin position="418"/>
        <end position="439"/>
    </location>
</feature>
<dbReference type="Proteomes" id="UP000199205">
    <property type="component" value="Unassembled WGS sequence"/>
</dbReference>
<dbReference type="GO" id="GO:0005886">
    <property type="term" value="C:plasma membrane"/>
    <property type="evidence" value="ECO:0007669"/>
    <property type="project" value="UniProtKB-SubCell"/>
</dbReference>
<evidence type="ECO:0000256" key="4">
    <source>
        <dbReference type="ARBA" id="ARBA00022989"/>
    </source>
</evidence>
<feature type="transmembrane region" description="Helical" evidence="6">
    <location>
        <begin position="287"/>
        <end position="313"/>
    </location>
</feature>
<protein>
    <submittedName>
        <fullName evidence="7">Membrane protein involved in the export of O-antigen and teichoic acid</fullName>
    </submittedName>
</protein>
<evidence type="ECO:0000313" key="7">
    <source>
        <dbReference type="EMBL" id="SCB14343.1"/>
    </source>
</evidence>
<evidence type="ECO:0000256" key="2">
    <source>
        <dbReference type="ARBA" id="ARBA00022475"/>
    </source>
</evidence>
<accession>A0A1C3UFR7</accession>
<organism evidence="7 8">
    <name type="scientific">Rhizobium lusitanum</name>
    <dbReference type="NCBI Taxonomy" id="293958"/>
    <lineage>
        <taxon>Bacteria</taxon>
        <taxon>Pseudomonadati</taxon>
        <taxon>Pseudomonadota</taxon>
        <taxon>Alphaproteobacteria</taxon>
        <taxon>Hyphomicrobiales</taxon>
        <taxon>Rhizobiaceae</taxon>
        <taxon>Rhizobium/Agrobacterium group</taxon>
        <taxon>Rhizobium</taxon>
    </lineage>
</organism>
<feature type="transmembrane region" description="Helical" evidence="6">
    <location>
        <begin position="86"/>
        <end position="108"/>
    </location>
</feature>
<keyword evidence="3 6" id="KW-0812">Transmembrane</keyword>
<dbReference type="OrthoDB" id="4688147at2"/>
<dbReference type="PANTHER" id="PTHR30250:SF11">
    <property type="entry name" value="O-ANTIGEN TRANSPORTER-RELATED"/>
    <property type="match status" value="1"/>
</dbReference>